<dbReference type="Proteomes" id="UP001501676">
    <property type="component" value="Unassembled WGS sequence"/>
</dbReference>
<keyword evidence="2" id="KW-1185">Reference proteome</keyword>
<name>A0ABP6SS29_9ACTN</name>
<dbReference type="Pfam" id="PF10604">
    <property type="entry name" value="Polyketide_cyc2"/>
    <property type="match status" value="1"/>
</dbReference>
<proteinExistence type="predicted"/>
<accession>A0ABP6SS29</accession>
<evidence type="ECO:0008006" key="3">
    <source>
        <dbReference type="Google" id="ProtNLM"/>
    </source>
</evidence>
<dbReference type="InterPro" id="IPR023393">
    <property type="entry name" value="START-like_dom_sf"/>
</dbReference>
<gene>
    <name evidence="1" type="ORF">GCM10020369_09780</name>
</gene>
<protein>
    <recommendedName>
        <fullName evidence="3">Polyketide cyclase</fullName>
    </recommendedName>
</protein>
<dbReference type="Gene3D" id="3.30.530.20">
    <property type="match status" value="1"/>
</dbReference>
<evidence type="ECO:0000313" key="2">
    <source>
        <dbReference type="Proteomes" id="UP001501676"/>
    </source>
</evidence>
<sequence length="143" mass="15500">MDYATSVTINAPPETVWGLTTDIEGWPRIASSVTAVRRLDDGALQVGSQADVEQPRLRPARWQVTALEPGRMFVWESTSGGVTSIGEHIVTPTGSGSRLDLRIRQSGRLAGLVAALYGRRIRRYLHLEAEGFRKAAEAAVGAD</sequence>
<organism evidence="1 2">
    <name type="scientific">Cryptosporangium minutisporangium</name>
    <dbReference type="NCBI Taxonomy" id="113569"/>
    <lineage>
        <taxon>Bacteria</taxon>
        <taxon>Bacillati</taxon>
        <taxon>Actinomycetota</taxon>
        <taxon>Actinomycetes</taxon>
        <taxon>Cryptosporangiales</taxon>
        <taxon>Cryptosporangiaceae</taxon>
        <taxon>Cryptosporangium</taxon>
    </lineage>
</organism>
<evidence type="ECO:0000313" key="1">
    <source>
        <dbReference type="EMBL" id="GAA3383548.1"/>
    </source>
</evidence>
<comment type="caution">
    <text evidence="1">The sequence shown here is derived from an EMBL/GenBank/DDBJ whole genome shotgun (WGS) entry which is preliminary data.</text>
</comment>
<dbReference type="InterPro" id="IPR019587">
    <property type="entry name" value="Polyketide_cyclase/dehydratase"/>
</dbReference>
<dbReference type="SUPFAM" id="SSF55961">
    <property type="entry name" value="Bet v1-like"/>
    <property type="match status" value="1"/>
</dbReference>
<reference evidence="2" key="1">
    <citation type="journal article" date="2019" name="Int. J. Syst. Evol. Microbiol.">
        <title>The Global Catalogue of Microorganisms (GCM) 10K type strain sequencing project: providing services to taxonomists for standard genome sequencing and annotation.</title>
        <authorList>
            <consortium name="The Broad Institute Genomics Platform"/>
            <consortium name="The Broad Institute Genome Sequencing Center for Infectious Disease"/>
            <person name="Wu L."/>
            <person name="Ma J."/>
        </authorList>
    </citation>
    <scope>NUCLEOTIDE SEQUENCE [LARGE SCALE GENOMIC DNA]</scope>
    <source>
        <strain evidence="2">JCM 9458</strain>
    </source>
</reference>
<dbReference type="RefSeq" id="WP_345726742.1">
    <property type="nucleotide sequence ID" value="NZ_BAAAYN010000006.1"/>
</dbReference>
<dbReference type="EMBL" id="BAAAYN010000006">
    <property type="protein sequence ID" value="GAA3383548.1"/>
    <property type="molecule type" value="Genomic_DNA"/>
</dbReference>